<sequence>MYSMPVFKGLYYSINDENDSKELILTNNKKSTKVTGEMVNVLEQIIPLLDGYHSISEISSLLDLSTDYVGKVLDLLQEKNFVILNDVEYSSKFVKEGNELEKYFSNYLNNKMDILDQLDIFSNTSIYIIGNANIKYYLGKSLESIINVVIVNDFEEINVNNCSLLIACDTYENISFFKDVDKNCSINHLHYLKLVTEWNELKIGPIFLSGNLCYECYISRIYSNNPNYRHITKANSVSSENFRDSVLPGSVELLVGILKIQVIKFFSSILKSDIVFNEYVISLEDFTSQISPLYSLPNCEACNSEVYRLIESGEHLHEIK</sequence>
<dbReference type="EMBL" id="SRHY01000035">
    <property type="protein sequence ID" value="TFJ91905.1"/>
    <property type="molecule type" value="Genomic_DNA"/>
</dbReference>
<accession>A0A4Y9A8Y3</accession>
<reference evidence="1 2" key="1">
    <citation type="submission" date="2019-03" db="EMBL/GenBank/DDBJ databases">
        <title>Genome sequence of Lentibacillus salicampi ATCC BAA-719.</title>
        <authorList>
            <person name="Maclea K.S."/>
            <person name="Simoes Junior M."/>
        </authorList>
    </citation>
    <scope>NUCLEOTIDE SEQUENCE [LARGE SCALE GENOMIC DNA]</scope>
    <source>
        <strain evidence="1 2">ATCC BAA-719</strain>
    </source>
</reference>
<evidence type="ECO:0008006" key="3">
    <source>
        <dbReference type="Google" id="ProtNLM"/>
    </source>
</evidence>
<dbReference type="OrthoDB" id="9804286at2"/>
<dbReference type="Proteomes" id="UP000298484">
    <property type="component" value="Unassembled WGS sequence"/>
</dbReference>
<protein>
    <recommendedName>
        <fullName evidence="3">TOMM leader peptide-binding protein</fullName>
    </recommendedName>
</protein>
<comment type="caution">
    <text evidence="1">The sequence shown here is derived from an EMBL/GenBank/DDBJ whole genome shotgun (WGS) entry which is preliminary data.</text>
</comment>
<proteinExistence type="predicted"/>
<name>A0A4Y9A8Y3_9BACI</name>
<gene>
    <name evidence="1" type="ORF">E4U82_15095</name>
</gene>
<dbReference type="RefSeq" id="WP_135110989.1">
    <property type="nucleotide sequence ID" value="NZ_SRHY01000035.1"/>
</dbReference>
<keyword evidence="2" id="KW-1185">Reference proteome</keyword>
<dbReference type="Gene3D" id="3.40.50.720">
    <property type="entry name" value="NAD(P)-binding Rossmann-like Domain"/>
    <property type="match status" value="1"/>
</dbReference>
<evidence type="ECO:0000313" key="1">
    <source>
        <dbReference type="EMBL" id="TFJ91905.1"/>
    </source>
</evidence>
<organism evidence="1 2">
    <name type="scientific">Lentibacillus salicampi</name>
    <dbReference type="NCBI Taxonomy" id="175306"/>
    <lineage>
        <taxon>Bacteria</taxon>
        <taxon>Bacillati</taxon>
        <taxon>Bacillota</taxon>
        <taxon>Bacilli</taxon>
        <taxon>Bacillales</taxon>
        <taxon>Bacillaceae</taxon>
        <taxon>Lentibacillus</taxon>
    </lineage>
</organism>
<dbReference type="AlphaFoldDB" id="A0A4Y9A8Y3"/>
<evidence type="ECO:0000313" key="2">
    <source>
        <dbReference type="Proteomes" id="UP000298484"/>
    </source>
</evidence>